<evidence type="ECO:0000313" key="2">
    <source>
        <dbReference type="Proteomes" id="UP001501842"/>
    </source>
</evidence>
<dbReference type="EMBL" id="BAAATZ010000047">
    <property type="protein sequence ID" value="GAA2738732.1"/>
    <property type="molecule type" value="Genomic_DNA"/>
</dbReference>
<protein>
    <recommendedName>
        <fullName evidence="3">RNase H-like nuclease</fullName>
    </recommendedName>
</protein>
<dbReference type="Pfam" id="PF04250">
    <property type="entry name" value="DUF429"/>
    <property type="match status" value="1"/>
</dbReference>
<dbReference type="InterPro" id="IPR007362">
    <property type="entry name" value="DUF429"/>
</dbReference>
<keyword evidence="2" id="KW-1185">Reference proteome</keyword>
<comment type="caution">
    <text evidence="1">The sequence shown here is derived from an EMBL/GenBank/DDBJ whole genome shotgun (WGS) entry which is preliminary data.</text>
</comment>
<proteinExistence type="predicted"/>
<name>A0ABN3UUZ4_9ACTN</name>
<dbReference type="Proteomes" id="UP001501842">
    <property type="component" value="Unassembled WGS sequence"/>
</dbReference>
<evidence type="ECO:0008006" key="3">
    <source>
        <dbReference type="Google" id="ProtNLM"/>
    </source>
</evidence>
<accession>A0ABN3UUZ4</accession>
<evidence type="ECO:0000313" key="1">
    <source>
        <dbReference type="EMBL" id="GAA2738732.1"/>
    </source>
</evidence>
<reference evidence="1 2" key="1">
    <citation type="journal article" date="2019" name="Int. J. Syst. Evol. Microbiol.">
        <title>The Global Catalogue of Microorganisms (GCM) 10K type strain sequencing project: providing services to taxonomists for standard genome sequencing and annotation.</title>
        <authorList>
            <consortium name="The Broad Institute Genomics Platform"/>
            <consortium name="The Broad Institute Genome Sequencing Center for Infectious Disease"/>
            <person name="Wu L."/>
            <person name="Ma J."/>
        </authorList>
    </citation>
    <scope>NUCLEOTIDE SEQUENCE [LARGE SCALE GENOMIC DNA]</scope>
    <source>
        <strain evidence="1 2">JCM 8201</strain>
    </source>
</reference>
<sequence length="231" mass="24788">MDLPRVLGVDACKKGWVGIAVSDDGGLTAYHAPEIDELVAIAEVDGKVDMVGVGMPIGLADAGRRQADVLARKAAGPQWHSVVIVPVREALESKDLAAAREANLRLAGEGFTPQAFSLRTRILQVDRWVREARVRVVEVRPEVSFAALAGGHLRSRKSSWSGAHHRRELLARAGIMLPNELGDPGLNANVDDMLDAGIAAWTARRAARGEARVLPDPPETFSDGLSCAVWI</sequence>
<gene>
    <name evidence="1" type="ORF">GCM10010439_73690</name>
</gene>
<dbReference type="RefSeq" id="WP_344458345.1">
    <property type="nucleotide sequence ID" value="NZ_BAAATZ010000047.1"/>
</dbReference>
<organism evidence="1 2">
    <name type="scientific">Actinocorallia aurantiaca</name>
    <dbReference type="NCBI Taxonomy" id="46204"/>
    <lineage>
        <taxon>Bacteria</taxon>
        <taxon>Bacillati</taxon>
        <taxon>Actinomycetota</taxon>
        <taxon>Actinomycetes</taxon>
        <taxon>Streptosporangiales</taxon>
        <taxon>Thermomonosporaceae</taxon>
        <taxon>Actinocorallia</taxon>
    </lineage>
</organism>